<dbReference type="InterPro" id="IPR035089">
    <property type="entry name" value="Phage_sheath_subtilisin"/>
</dbReference>
<sequence length="675" mass="71957">MAFQVSPGVNTSEIDLTNAVVAAGTSTGGFAGYFRWGPLEDIMLITDEDNLVEVFQKPDDNTFEHFFTAANFLQYTSALNIVRAANTTVANAAAPKNACANTGTYVNVQVTNSENYYTTYDDEQGGSAYGTAANGPWVAKWAGDLGNTLKVSICPADRPAVTLTGTVAWTVATGALAGTGTLFGTEVRVGDAISIAGETGLHVVTAISANVTAVCSSTSSSDSADVSAGAAITLNKRSPFKTVAAHMKGTVAVTADSATVTGTGTVLNAQCIVGDKLTINGETRRIKTITSNTVVVCDTNFLNTASAQTYTREWEYATGGQFPGPPTTSTHSADKDMALDEIHIAVVDEDGEWTGNAGEVLESHANLSVAKGARDDQGEDIYYKNWINKYSKYMWWLQRPIIDGEATSGDYTTPAATGSKTLRAWGATADASGTQNADQFYMPGKPQTLSFQGGTAGSAPSAADLIRAYDLMKSAEDVDVSLLMTGSHDSSVVRHCIGNIAESRKDCVAFFSPEKADVVAVTNSSTATTNVTGYRDTVNQNSSYAVMDSGWKQMFDKHNDKMRYVPLNGDVAGLCAQTDQVRDPFFSPGGFTRGQVKGVVKLPFNPKKAERDKLYQSQVNPVVSFPGEGTVLFGDKTQLVKPSAFDRINVRRLFILLEKAIANAARFQLFEFNDE</sequence>
<name>A0A382A053_9ZZZZ</name>
<protein>
    <recommendedName>
        <fullName evidence="2">Tail sheath protein subtilisin-like domain-containing protein</fullName>
    </recommendedName>
</protein>
<proteinExistence type="inferred from homology"/>
<evidence type="ECO:0000313" key="3">
    <source>
        <dbReference type="EMBL" id="SVA94512.1"/>
    </source>
</evidence>
<accession>A0A382A053</accession>
<reference evidence="3" key="1">
    <citation type="submission" date="2018-05" db="EMBL/GenBank/DDBJ databases">
        <authorList>
            <person name="Lanie J.A."/>
            <person name="Ng W.-L."/>
            <person name="Kazmierczak K.M."/>
            <person name="Andrzejewski T.M."/>
            <person name="Davidsen T.M."/>
            <person name="Wayne K.J."/>
            <person name="Tettelin H."/>
            <person name="Glass J.I."/>
            <person name="Rusch D."/>
            <person name="Podicherti R."/>
            <person name="Tsui H.-C.T."/>
            <person name="Winkler M.E."/>
        </authorList>
    </citation>
    <scope>NUCLEOTIDE SEQUENCE</scope>
</reference>
<dbReference type="Pfam" id="PF04984">
    <property type="entry name" value="Phage_sheath_1"/>
    <property type="match status" value="1"/>
</dbReference>
<comment type="similarity">
    <text evidence="1">Belongs to the myoviridae tail sheath protein family.</text>
</comment>
<feature type="domain" description="Tail sheath protein subtilisin-like" evidence="2">
    <location>
        <begin position="470"/>
        <end position="637"/>
    </location>
</feature>
<dbReference type="InterPro" id="IPR052042">
    <property type="entry name" value="Tail_sheath_structural"/>
</dbReference>
<dbReference type="AlphaFoldDB" id="A0A382A053"/>
<feature type="non-terminal residue" evidence="3">
    <location>
        <position position="675"/>
    </location>
</feature>
<dbReference type="Gene3D" id="3.40.50.11780">
    <property type="match status" value="2"/>
</dbReference>
<organism evidence="3">
    <name type="scientific">marine metagenome</name>
    <dbReference type="NCBI Taxonomy" id="408172"/>
    <lineage>
        <taxon>unclassified sequences</taxon>
        <taxon>metagenomes</taxon>
        <taxon>ecological metagenomes</taxon>
    </lineage>
</organism>
<dbReference type="EMBL" id="UINC01023242">
    <property type="protein sequence ID" value="SVA94512.1"/>
    <property type="molecule type" value="Genomic_DNA"/>
</dbReference>
<dbReference type="PANTHER" id="PTHR35861:SF1">
    <property type="entry name" value="PHAGE TAIL SHEATH PROTEIN"/>
    <property type="match status" value="1"/>
</dbReference>
<evidence type="ECO:0000259" key="2">
    <source>
        <dbReference type="Pfam" id="PF04984"/>
    </source>
</evidence>
<evidence type="ECO:0000256" key="1">
    <source>
        <dbReference type="ARBA" id="ARBA00008005"/>
    </source>
</evidence>
<dbReference type="PANTHER" id="PTHR35861">
    <property type="match status" value="1"/>
</dbReference>
<gene>
    <name evidence="3" type="ORF">METZ01_LOCUS147366</name>
</gene>